<sequence length="311" mass="33553" precursor="true">MRARTRLGFTLVELLVVIAIIGVLVALLLPAVQAAREAARRTQCQNNFKQIALGMHNHHDVHLALPAGMGPSGCCWGTWQVLILPYVEQTNVFDKYVNWGGNDSTNGGTRYSGAPNTTNVTNIRFKAFTCPSDQPNSPIGSITNHNYAVNFGNTSGAQHATLNSVTFQQAPFAVSKNLTDNKFKGYNLAHILDGTSNTLMVGEVLQGQGSDLRGFTWWGDACQFTTYLAPNSPLPDRIYTAGYCNNLPLRNLPCAVSSSSDPSMFASRSRHPGGVQVALCDGSSRFISQTVDMNVWRAISTAQGSEAVAVP</sequence>
<dbReference type="Proteomes" id="UP000001887">
    <property type="component" value="Chromosome"/>
</dbReference>
<proteinExistence type="predicted"/>
<organism evidence="2 3">
    <name type="scientific">Pirellula staleyi (strain ATCC 27377 / DSM 6068 / ICPB 4128)</name>
    <name type="common">Pirella staleyi</name>
    <dbReference type="NCBI Taxonomy" id="530564"/>
    <lineage>
        <taxon>Bacteria</taxon>
        <taxon>Pseudomonadati</taxon>
        <taxon>Planctomycetota</taxon>
        <taxon>Planctomycetia</taxon>
        <taxon>Pirellulales</taxon>
        <taxon>Pirellulaceae</taxon>
        <taxon>Pirellula</taxon>
    </lineage>
</organism>
<dbReference type="AlphaFoldDB" id="D2R7H9"/>
<dbReference type="EMBL" id="CP001848">
    <property type="protein sequence ID" value="ADB17405.1"/>
    <property type="molecule type" value="Genomic_DNA"/>
</dbReference>
<evidence type="ECO:0000259" key="1">
    <source>
        <dbReference type="Pfam" id="PF07596"/>
    </source>
</evidence>
<keyword evidence="3" id="KW-1185">Reference proteome</keyword>
<feature type="domain" description="DUF1559" evidence="1">
    <location>
        <begin position="33"/>
        <end position="293"/>
    </location>
</feature>
<dbReference type="OrthoDB" id="270727at2"/>
<dbReference type="Gene3D" id="3.30.700.10">
    <property type="entry name" value="Glycoprotein, Type 4 Pilin"/>
    <property type="match status" value="1"/>
</dbReference>
<name>D2R7H9_PIRSD</name>
<dbReference type="NCBIfam" id="TIGR04294">
    <property type="entry name" value="pre_pil_HX9DG"/>
    <property type="match status" value="1"/>
</dbReference>
<dbReference type="Pfam" id="PF07596">
    <property type="entry name" value="SBP_bac_10"/>
    <property type="match status" value="1"/>
</dbReference>
<dbReference type="SUPFAM" id="SSF54523">
    <property type="entry name" value="Pili subunits"/>
    <property type="match status" value="1"/>
</dbReference>
<reference evidence="2 3" key="1">
    <citation type="journal article" date="2009" name="Stand. Genomic Sci.">
        <title>Complete genome sequence of Pirellula staleyi type strain (ATCC 27377).</title>
        <authorList>
            <person name="Clum A."/>
            <person name="Tindall B.J."/>
            <person name="Sikorski J."/>
            <person name="Ivanova N."/>
            <person name="Mavrommatis K."/>
            <person name="Lucas S."/>
            <person name="Glavina del Rio T."/>
            <person name="Nolan M."/>
            <person name="Chen F."/>
            <person name="Tice H."/>
            <person name="Pitluck S."/>
            <person name="Cheng J.F."/>
            <person name="Chertkov O."/>
            <person name="Brettin T."/>
            <person name="Han C."/>
            <person name="Detter J.C."/>
            <person name="Kuske C."/>
            <person name="Bruce D."/>
            <person name="Goodwin L."/>
            <person name="Ovchinikova G."/>
            <person name="Pati A."/>
            <person name="Mikhailova N."/>
            <person name="Chen A."/>
            <person name="Palaniappan K."/>
            <person name="Land M."/>
            <person name="Hauser L."/>
            <person name="Chang Y.J."/>
            <person name="Jeffries C.D."/>
            <person name="Chain P."/>
            <person name="Rohde M."/>
            <person name="Goker M."/>
            <person name="Bristow J."/>
            <person name="Eisen J.A."/>
            <person name="Markowitz V."/>
            <person name="Hugenholtz P."/>
            <person name="Kyrpides N.C."/>
            <person name="Klenk H.P."/>
            <person name="Lapidus A."/>
        </authorList>
    </citation>
    <scope>NUCLEOTIDE SEQUENCE [LARGE SCALE GENOMIC DNA]</scope>
    <source>
        <strain evidence="3">ATCC 27377 / DSM 6068 / ICPB 4128</strain>
    </source>
</reference>
<dbReference type="PANTHER" id="PTHR30093:SF2">
    <property type="entry name" value="TYPE II SECRETION SYSTEM PROTEIN H"/>
    <property type="match status" value="1"/>
</dbReference>
<dbReference type="InterPro" id="IPR045584">
    <property type="entry name" value="Pilin-like"/>
</dbReference>
<dbReference type="InterPro" id="IPR012902">
    <property type="entry name" value="N_methyl_site"/>
</dbReference>
<dbReference type="InterPro" id="IPR011453">
    <property type="entry name" value="DUF1559"/>
</dbReference>
<dbReference type="STRING" id="530564.Psta_2737"/>
<evidence type="ECO:0000313" key="3">
    <source>
        <dbReference type="Proteomes" id="UP000001887"/>
    </source>
</evidence>
<gene>
    <name evidence="2" type="ordered locus">Psta_2737</name>
</gene>
<dbReference type="eggNOG" id="COG2165">
    <property type="taxonomic scope" value="Bacteria"/>
</dbReference>
<dbReference type="InterPro" id="IPR027558">
    <property type="entry name" value="Pre_pil_HX9DG_C"/>
</dbReference>
<dbReference type="KEGG" id="psl:Psta_2737"/>
<dbReference type="PANTHER" id="PTHR30093">
    <property type="entry name" value="GENERAL SECRETION PATHWAY PROTEIN G"/>
    <property type="match status" value="1"/>
</dbReference>
<dbReference type="HOGENOM" id="CLU_041661_0_0_0"/>
<accession>D2R7H9</accession>
<dbReference type="NCBIfam" id="TIGR02532">
    <property type="entry name" value="IV_pilin_GFxxxE"/>
    <property type="match status" value="1"/>
</dbReference>
<dbReference type="Pfam" id="PF07963">
    <property type="entry name" value="N_methyl"/>
    <property type="match status" value="1"/>
</dbReference>
<evidence type="ECO:0000313" key="2">
    <source>
        <dbReference type="EMBL" id="ADB17405.1"/>
    </source>
</evidence>
<protein>
    <recommendedName>
        <fullName evidence="1">DUF1559 domain-containing protein</fullName>
    </recommendedName>
</protein>